<evidence type="ECO:0008006" key="4">
    <source>
        <dbReference type="Google" id="ProtNLM"/>
    </source>
</evidence>
<feature type="compositionally biased region" description="Basic and acidic residues" evidence="1">
    <location>
        <begin position="131"/>
        <end position="142"/>
    </location>
</feature>
<dbReference type="EMBL" id="CP097463">
    <property type="protein sequence ID" value="WAX55441.1"/>
    <property type="molecule type" value="Genomic_DNA"/>
</dbReference>
<dbReference type="InterPro" id="IPR053716">
    <property type="entry name" value="Flag_assembly_chemotaxis_eff"/>
</dbReference>
<dbReference type="RefSeq" id="WP_269441952.1">
    <property type="nucleotide sequence ID" value="NZ_CP097463.1"/>
</dbReference>
<feature type="compositionally biased region" description="Basic and acidic residues" evidence="1">
    <location>
        <begin position="103"/>
        <end position="114"/>
    </location>
</feature>
<feature type="region of interest" description="Disordered" evidence="1">
    <location>
        <begin position="100"/>
        <end position="142"/>
    </location>
</feature>
<accession>A0ABY7JWH9</accession>
<keyword evidence="3" id="KW-1185">Reference proteome</keyword>
<gene>
    <name evidence="2" type="ORF">M6B22_12890</name>
</gene>
<name>A0ABY7JWH9_9ACTN</name>
<protein>
    <recommendedName>
        <fullName evidence="4">Flagellar FliJ protein</fullName>
    </recommendedName>
</protein>
<evidence type="ECO:0000313" key="2">
    <source>
        <dbReference type="EMBL" id="WAX55441.1"/>
    </source>
</evidence>
<reference evidence="2" key="1">
    <citation type="submission" date="2022-05" db="EMBL/GenBank/DDBJ databases">
        <title>Jatrophihabitans sp. SB3-54 whole genome sequence.</title>
        <authorList>
            <person name="Suh M.K."/>
            <person name="Eom M.K."/>
            <person name="Kim J.S."/>
            <person name="Kim H.S."/>
            <person name="Do H.E."/>
            <person name="Shin Y.K."/>
            <person name="Lee J.-S."/>
        </authorList>
    </citation>
    <scope>NUCLEOTIDE SEQUENCE</scope>
    <source>
        <strain evidence="2">SB3-54</strain>
    </source>
</reference>
<proteinExistence type="predicted"/>
<sequence length="142" mass="15178">MSPKWLTSLVRARQLQEDNAKARLATAQRISHNAHARVRYDADRLDSLVAADAQQSAPAFVAAAVALQAAAATHAAAARAADRADGEVDNQRVTLGAAARARRSAEELHERELAGEQARTARAAQQELDEVAARVHRDGNPS</sequence>
<feature type="compositionally biased region" description="Low complexity" evidence="1">
    <location>
        <begin position="115"/>
        <end position="126"/>
    </location>
</feature>
<dbReference type="Gene3D" id="1.10.287.1700">
    <property type="match status" value="1"/>
</dbReference>
<dbReference type="Proteomes" id="UP001164693">
    <property type="component" value="Chromosome"/>
</dbReference>
<organism evidence="2 3">
    <name type="scientific">Jatrophihabitans cynanchi</name>
    <dbReference type="NCBI Taxonomy" id="2944128"/>
    <lineage>
        <taxon>Bacteria</taxon>
        <taxon>Bacillati</taxon>
        <taxon>Actinomycetota</taxon>
        <taxon>Actinomycetes</taxon>
        <taxon>Jatrophihabitantales</taxon>
        <taxon>Jatrophihabitantaceae</taxon>
        <taxon>Jatrophihabitans</taxon>
    </lineage>
</organism>
<evidence type="ECO:0000313" key="3">
    <source>
        <dbReference type="Proteomes" id="UP001164693"/>
    </source>
</evidence>
<evidence type="ECO:0000256" key="1">
    <source>
        <dbReference type="SAM" id="MobiDB-lite"/>
    </source>
</evidence>